<dbReference type="GeneID" id="60990253"/>
<keyword evidence="2" id="KW-1185">Reference proteome</keyword>
<accession>C6RFM0</accession>
<dbReference type="Pfam" id="PF08974">
    <property type="entry name" value="DUF1877"/>
    <property type="match status" value="1"/>
</dbReference>
<reference evidence="1 2" key="1">
    <citation type="submission" date="2009-07" db="EMBL/GenBank/DDBJ databases">
        <authorList>
            <person name="Madupu R."/>
            <person name="Sebastian Y."/>
            <person name="Durkin A.S."/>
            <person name="Torralba M."/>
            <person name="Methe B."/>
            <person name="Sutton G.G."/>
            <person name="Strausberg R.L."/>
            <person name="Nelson K.E."/>
        </authorList>
    </citation>
    <scope>NUCLEOTIDE SEQUENCE [LARGE SCALE GENOMIC DNA]</scope>
    <source>
        <strain evidence="1 2">RM3277</strain>
    </source>
</reference>
<dbReference type="RefSeq" id="WP_002948126.1">
    <property type="nucleotide sequence ID" value="NZ_ACVQ01000017.1"/>
</dbReference>
<dbReference type="STRING" id="553219.CAMSH0001_0526"/>
<dbReference type="OrthoDB" id="5354816at2"/>
<evidence type="ECO:0000313" key="1">
    <source>
        <dbReference type="EMBL" id="EET80028.1"/>
    </source>
</evidence>
<name>C6RFM0_9BACT</name>
<dbReference type="EMBL" id="ACVQ01000017">
    <property type="protein sequence ID" value="EET80028.1"/>
    <property type="molecule type" value="Genomic_DNA"/>
</dbReference>
<dbReference type="eggNOG" id="ENOG50315JW">
    <property type="taxonomic scope" value="Bacteria"/>
</dbReference>
<evidence type="ECO:0000313" key="2">
    <source>
        <dbReference type="Proteomes" id="UP000003107"/>
    </source>
</evidence>
<gene>
    <name evidence="1" type="ORF">CAMSH0001_0526</name>
</gene>
<protein>
    <recommendedName>
        <fullName evidence="3">DUF1877 domain-containing protein</fullName>
    </recommendedName>
</protein>
<dbReference type="InterPro" id="IPR015068">
    <property type="entry name" value="DUF1877"/>
</dbReference>
<dbReference type="Proteomes" id="UP000003107">
    <property type="component" value="Unassembled WGS sequence"/>
</dbReference>
<comment type="caution">
    <text evidence="1">The sequence shown here is derived from an EMBL/GenBank/DDBJ whole genome shotgun (WGS) entry which is preliminary data.</text>
</comment>
<evidence type="ECO:0008006" key="3">
    <source>
        <dbReference type="Google" id="ProtNLM"/>
    </source>
</evidence>
<dbReference type="SUPFAM" id="SSF111069">
    <property type="entry name" value="Hypothetical protein yfbM"/>
    <property type="match status" value="1"/>
</dbReference>
<dbReference type="Gene3D" id="3.40.1760.10">
    <property type="entry name" value="YfbM-like super family"/>
    <property type="match status" value="1"/>
</dbReference>
<organism evidence="1 2">
    <name type="scientific">Campylobacter showae RM3277</name>
    <dbReference type="NCBI Taxonomy" id="553219"/>
    <lineage>
        <taxon>Bacteria</taxon>
        <taxon>Pseudomonadati</taxon>
        <taxon>Campylobacterota</taxon>
        <taxon>Epsilonproteobacteria</taxon>
        <taxon>Campylobacterales</taxon>
        <taxon>Campylobacteraceae</taxon>
        <taxon>Campylobacter</taxon>
    </lineage>
</organism>
<dbReference type="AlphaFoldDB" id="C6RFM0"/>
<sequence length="165" mass="17922">MGMSAHYYAYTQGDIEAIKNGGGDDVETMGEYDLDKMWDAMHKTLTGKNMFEAMSAGEIFATPNPLSWAIFGRGMAGEEGSEAVSYVDADDVKAVAKAMQSTDIGALLANVNFADFGEAGTYPEIWEYESEFEDIKAELKEHFNGLLSFYQNAADNGLGVLIVIA</sequence>
<dbReference type="InterPro" id="IPR035944">
    <property type="entry name" value="YfbM-like_sf"/>
</dbReference>
<proteinExistence type="predicted"/>